<dbReference type="PANTHER" id="PTHR35404:SF8">
    <property type="entry name" value="TRANSPOSASE OF TN10"/>
    <property type="match status" value="1"/>
</dbReference>
<feature type="transmembrane region" description="Helical" evidence="1">
    <location>
        <begin position="305"/>
        <end position="324"/>
    </location>
</feature>
<organism evidence="3 9">
    <name type="scientific">Nitrosococcus halophilus (strain Nc4)</name>
    <dbReference type="NCBI Taxonomy" id="472759"/>
    <lineage>
        <taxon>Bacteria</taxon>
        <taxon>Pseudomonadati</taxon>
        <taxon>Pseudomonadota</taxon>
        <taxon>Gammaproteobacteria</taxon>
        <taxon>Chromatiales</taxon>
        <taxon>Chromatiaceae</taxon>
        <taxon>Nitrosococcus</taxon>
    </lineage>
</organism>
<dbReference type="GO" id="GO:0003677">
    <property type="term" value="F:DNA binding"/>
    <property type="evidence" value="ECO:0007669"/>
    <property type="project" value="InterPro"/>
</dbReference>
<dbReference type="Pfam" id="PF01609">
    <property type="entry name" value="DDE_Tnp_1"/>
    <property type="match status" value="1"/>
</dbReference>
<dbReference type="AlphaFoldDB" id="D5BVL0"/>
<name>D5BVL0_NITHN</name>
<accession>D5BVL0</accession>
<keyword evidence="9" id="KW-1185">Reference proteome</keyword>
<dbReference type="KEGG" id="nhl:Nhal_2729"/>
<dbReference type="GO" id="GO:0004803">
    <property type="term" value="F:transposase activity"/>
    <property type="evidence" value="ECO:0007669"/>
    <property type="project" value="InterPro"/>
</dbReference>
<reference evidence="3" key="1">
    <citation type="submission" date="2009-10" db="EMBL/GenBank/DDBJ databases">
        <title>Complete genome sequence of Nitrosococcus halophilus Nc4, a salt-adapted, aerobic obligate ammonia-oxidizing sulfur purple bacterium.</title>
        <authorList>
            <consortium name="US DOE Joint Genome Institute"/>
            <person name="Campbell M.A."/>
            <person name="Malfatti S.A."/>
            <person name="Chain P.S.G."/>
            <person name="Heidelberg J.F."/>
            <person name="Ward N.L."/>
            <person name="Ward B.B."/>
            <person name="Klotz M.G."/>
        </authorList>
    </citation>
    <scope>NUCLEOTIDE SEQUENCE</scope>
    <source>
        <strain evidence="3">Nc 4</strain>
    </source>
</reference>
<protein>
    <submittedName>
        <fullName evidence="3">Transposase IS4 family protein</fullName>
    </submittedName>
</protein>
<evidence type="ECO:0000313" key="6">
    <source>
        <dbReference type="EMBL" id="ADE15260.1"/>
    </source>
</evidence>
<dbReference type="Proteomes" id="UP000001844">
    <property type="component" value="Chromosome"/>
</dbReference>
<dbReference type="EMBL" id="CP001798">
    <property type="protein sequence ID" value="ADE15801.1"/>
    <property type="molecule type" value="Genomic_DNA"/>
</dbReference>
<dbReference type="EMBL" id="CP001798">
    <property type="protein sequence ID" value="ADE16264.1"/>
    <property type="molecule type" value="Genomic_DNA"/>
</dbReference>
<evidence type="ECO:0000313" key="7">
    <source>
        <dbReference type="EMBL" id="ADE15801.1"/>
    </source>
</evidence>
<dbReference type="HOGENOM" id="CLU_061699_0_0_6"/>
<evidence type="ECO:0000313" key="3">
    <source>
        <dbReference type="EMBL" id="ADE13638.1"/>
    </source>
</evidence>
<dbReference type="GO" id="GO:0006313">
    <property type="term" value="P:DNA transposition"/>
    <property type="evidence" value="ECO:0007669"/>
    <property type="project" value="InterPro"/>
</dbReference>
<keyword evidence="1" id="KW-0472">Membrane</keyword>
<evidence type="ECO:0000313" key="9">
    <source>
        <dbReference type="Proteomes" id="UP000001844"/>
    </source>
</evidence>
<dbReference type="OrthoDB" id="6140187at2"/>
<dbReference type="KEGG" id="nhl:Nhal_3214"/>
<evidence type="ECO:0000313" key="4">
    <source>
        <dbReference type="EMBL" id="ADE14090.1"/>
    </source>
</evidence>
<dbReference type="KEGG" id="nhl:Nhal_0916"/>
<dbReference type="eggNOG" id="COG3385">
    <property type="taxonomic scope" value="Bacteria"/>
</dbReference>
<dbReference type="PANTHER" id="PTHR35404">
    <property type="entry name" value="TRANSPOSASE OF TN10"/>
    <property type="match status" value="1"/>
</dbReference>
<dbReference type="EMBL" id="CP001798">
    <property type="protein sequence ID" value="ADE14090.1"/>
    <property type="molecule type" value="Genomic_DNA"/>
</dbReference>
<dbReference type="InterPro" id="IPR047658">
    <property type="entry name" value="IS4-like_transpos"/>
</dbReference>
<dbReference type="InterPro" id="IPR012337">
    <property type="entry name" value="RNaseH-like_sf"/>
</dbReference>
<dbReference type="KEGG" id="nhl:Nhal_0452"/>
<dbReference type="SUPFAM" id="SSF53098">
    <property type="entry name" value="Ribonuclease H-like"/>
    <property type="match status" value="1"/>
</dbReference>
<gene>
    <name evidence="3" type="ordered locus">Nhal_0452</name>
    <name evidence="4" type="ordered locus">Nhal_0916</name>
    <name evidence="5" type="ordered locus">Nhal_1490</name>
    <name evidence="6" type="ordered locus">Nhal_2162</name>
    <name evidence="7" type="ordered locus">Nhal_2729</name>
    <name evidence="8" type="ordered locus">Nhal_3214</name>
</gene>
<keyword evidence="1" id="KW-0812">Transmembrane</keyword>
<dbReference type="NCBIfam" id="NF033591">
    <property type="entry name" value="transpos_IS4_2"/>
    <property type="match status" value="1"/>
</dbReference>
<keyword evidence="1" id="KW-1133">Transmembrane helix</keyword>
<feature type="domain" description="Transposase IS4-like" evidence="2">
    <location>
        <begin position="129"/>
        <end position="312"/>
    </location>
</feature>
<evidence type="ECO:0000259" key="2">
    <source>
        <dbReference type="Pfam" id="PF01609"/>
    </source>
</evidence>
<dbReference type="KEGG" id="nhl:Nhal_1490"/>
<proteinExistence type="predicted"/>
<dbReference type="InterPro" id="IPR002559">
    <property type="entry name" value="Transposase_11"/>
</dbReference>
<dbReference type="EMBL" id="CP001798">
    <property type="protein sequence ID" value="ADE13638.1"/>
    <property type="molecule type" value="Genomic_DNA"/>
</dbReference>
<dbReference type="STRING" id="472759.Nhal_0452"/>
<sequence length="381" mass="43974">MPVKKILHRMLSEIMHLKRLWTLVLLVETVLETKRLSVTQLGRSLKLPIQERSGIRRSDRFMGNKYVQAQSKAVYEALVKQLVGNKRRPWILVDWSHLPNTDLYVLRAALVAPGRALTLYETVHAQSQQGNERVQRAFLKTLKALLPAASRPVIITDAGFHNPWFKQIVSYGWDYVGRIRGRKSYRPVGEREWRPCRELWAQASGRAKALGAVEMCRKNPLKSRFYLFKGKARGRHGKSIAEYRLAAKEPWLLASSLCGRQSAKRVVKLYRTRMQIEEGFRDLKSPAYGFSFNLAYSRDPHRIEVLLLIAALAGMVAWAVGWLTERQQLHYQFQANSIKHRRVLSLFYLGCQVIRRKVRVIVSEQSIREVFDAIENEGCPP</sequence>
<evidence type="ECO:0000313" key="8">
    <source>
        <dbReference type="EMBL" id="ADE16264.1"/>
    </source>
</evidence>
<dbReference type="KEGG" id="nhl:Nhal_2162"/>
<reference evidence="9" key="2">
    <citation type="submission" date="2010-04" db="EMBL/GenBank/DDBJ databases">
        <title>Complete genome sequence of Nitrosococcus halophilus Nc4, a salt-adapted, aerobic obligate ammonia-oxidizing sulfur purple bacterium.</title>
        <authorList>
            <consortium name="US DOE Joint Genome Institute"/>
            <person name="Campbell M.A."/>
            <person name="Malfatti S.A."/>
            <person name="Chain P.S.G."/>
            <person name="Heidelberg J.F."/>
            <person name="Ward B.B."/>
            <person name="Klotz M.G."/>
        </authorList>
    </citation>
    <scope>NUCLEOTIDE SEQUENCE [LARGE SCALE GENOMIC DNA]</scope>
    <source>
        <strain evidence="9">Nc4</strain>
    </source>
</reference>
<evidence type="ECO:0000313" key="5">
    <source>
        <dbReference type="EMBL" id="ADE14634.1"/>
    </source>
</evidence>
<dbReference type="EMBL" id="CP001798">
    <property type="protein sequence ID" value="ADE15260.1"/>
    <property type="molecule type" value="Genomic_DNA"/>
</dbReference>
<dbReference type="EMBL" id="CP001798">
    <property type="protein sequence ID" value="ADE14634.1"/>
    <property type="molecule type" value="Genomic_DNA"/>
</dbReference>
<evidence type="ECO:0000256" key="1">
    <source>
        <dbReference type="SAM" id="Phobius"/>
    </source>
</evidence>